<dbReference type="AlphaFoldDB" id="A0A2N1MMJ8"/>
<dbReference type="VEuPathDB" id="FungiDB:RhiirFUN_010302"/>
<evidence type="ECO:0000313" key="7">
    <source>
        <dbReference type="Proteomes" id="UP000233469"/>
    </source>
</evidence>
<dbReference type="InterPro" id="IPR002938">
    <property type="entry name" value="FAD-bd"/>
</dbReference>
<reference evidence="6 7" key="2">
    <citation type="submission" date="2017-10" db="EMBL/GenBank/DDBJ databases">
        <title>Extensive intraspecific genome diversity in a model arbuscular mycorrhizal fungus.</title>
        <authorList>
            <person name="Chen E.C.H."/>
            <person name="Morin E."/>
            <person name="Baudet D."/>
            <person name="Noel J."/>
            <person name="Ndikumana S."/>
            <person name="Charron P."/>
            <person name="St-Onge C."/>
            <person name="Giorgi J."/>
            <person name="Grigoriev I.V."/>
            <person name="Roux C."/>
            <person name="Martin F.M."/>
            <person name="Corradi N."/>
        </authorList>
    </citation>
    <scope>NUCLEOTIDE SEQUENCE [LARGE SCALE GENOMIC DNA]</scope>
    <source>
        <strain evidence="6 7">C2</strain>
    </source>
</reference>
<evidence type="ECO:0000256" key="4">
    <source>
        <dbReference type="ARBA" id="ARBA00023033"/>
    </source>
</evidence>
<dbReference type="PANTHER" id="PTHR47178:SF6">
    <property type="entry name" value="FAD-BINDING DOMAIN-CONTAINING PROTEIN"/>
    <property type="match status" value="1"/>
</dbReference>
<feature type="domain" description="FAD-binding" evidence="5">
    <location>
        <begin position="228"/>
        <end position="298"/>
    </location>
</feature>
<dbReference type="VEuPathDB" id="FungiDB:FUN_004991"/>
<dbReference type="PRINTS" id="PR00420">
    <property type="entry name" value="RNGMNOXGNASE"/>
</dbReference>
<protein>
    <submittedName>
        <fullName evidence="6">FAD/NAD(P)-binding domain-containing protein</fullName>
    </submittedName>
</protein>
<name>A0A2N1MMJ8_9GLOM</name>
<dbReference type="GO" id="GO:0071949">
    <property type="term" value="F:FAD binding"/>
    <property type="evidence" value="ECO:0007669"/>
    <property type="project" value="InterPro"/>
</dbReference>
<dbReference type="Proteomes" id="UP000233469">
    <property type="component" value="Unassembled WGS sequence"/>
</dbReference>
<gene>
    <name evidence="6" type="ORF">RhiirC2_870010</name>
</gene>
<dbReference type="VEuPathDB" id="FungiDB:RhiirA1_536966"/>
<dbReference type="PANTHER" id="PTHR47178">
    <property type="entry name" value="MONOOXYGENASE, FAD-BINDING"/>
    <property type="match status" value="1"/>
</dbReference>
<accession>A0A2N1MMJ8</accession>
<evidence type="ECO:0000256" key="3">
    <source>
        <dbReference type="ARBA" id="ARBA00023002"/>
    </source>
</evidence>
<organism evidence="6 7">
    <name type="scientific">Rhizophagus irregularis</name>
    <dbReference type="NCBI Taxonomy" id="588596"/>
    <lineage>
        <taxon>Eukaryota</taxon>
        <taxon>Fungi</taxon>
        <taxon>Fungi incertae sedis</taxon>
        <taxon>Mucoromycota</taxon>
        <taxon>Glomeromycotina</taxon>
        <taxon>Glomeromycetes</taxon>
        <taxon>Glomerales</taxon>
        <taxon>Glomeraceae</taxon>
        <taxon>Rhizophagus</taxon>
    </lineage>
</organism>
<comment type="caution">
    <text evidence="6">The sequence shown here is derived from an EMBL/GenBank/DDBJ whole genome shotgun (WGS) entry which is preliminary data.</text>
</comment>
<evidence type="ECO:0000313" key="6">
    <source>
        <dbReference type="EMBL" id="PKK62869.1"/>
    </source>
</evidence>
<reference evidence="6 7" key="1">
    <citation type="submission" date="2016-04" db="EMBL/GenBank/DDBJ databases">
        <title>Genome analyses suggest a sexual origin of heterokaryosis in a supposedly ancient asexual fungus.</title>
        <authorList>
            <person name="Ropars J."/>
            <person name="Sedzielewska K."/>
            <person name="Noel J."/>
            <person name="Charron P."/>
            <person name="Farinelli L."/>
            <person name="Marton T."/>
            <person name="Kruger M."/>
            <person name="Pelin A."/>
            <person name="Brachmann A."/>
            <person name="Corradi N."/>
        </authorList>
    </citation>
    <scope>NUCLEOTIDE SEQUENCE [LARGE SCALE GENOMIC DNA]</scope>
    <source>
        <strain evidence="6 7">C2</strain>
    </source>
</reference>
<dbReference type="EMBL" id="LLXL01001790">
    <property type="protein sequence ID" value="PKK62869.1"/>
    <property type="molecule type" value="Genomic_DNA"/>
</dbReference>
<keyword evidence="1" id="KW-0285">Flavoprotein</keyword>
<dbReference type="GO" id="GO:0004497">
    <property type="term" value="F:monooxygenase activity"/>
    <property type="evidence" value="ECO:0007669"/>
    <property type="project" value="UniProtKB-KW"/>
</dbReference>
<evidence type="ECO:0000256" key="2">
    <source>
        <dbReference type="ARBA" id="ARBA00022827"/>
    </source>
</evidence>
<keyword evidence="2" id="KW-0274">FAD</keyword>
<proteinExistence type="predicted"/>
<dbReference type="Pfam" id="PF01494">
    <property type="entry name" value="FAD_binding_3"/>
    <property type="match status" value="1"/>
</dbReference>
<dbReference type="SUPFAM" id="SSF51905">
    <property type="entry name" value="FAD/NAD(P)-binding domain"/>
    <property type="match status" value="1"/>
</dbReference>
<keyword evidence="4" id="KW-0503">Monooxygenase</keyword>
<evidence type="ECO:0000259" key="5">
    <source>
        <dbReference type="Pfam" id="PF01494"/>
    </source>
</evidence>
<keyword evidence="3" id="KW-0560">Oxidoreductase</keyword>
<evidence type="ECO:0000256" key="1">
    <source>
        <dbReference type="ARBA" id="ARBA00022630"/>
    </source>
</evidence>
<sequence>MYQEKVPTVIIIGAGPGGLTLYHSLIKNKDKKEFNVKIFERESGPKVQWGKKLVRYVETNEGVWVNFEDGSQEFCDILVDASGVNSPVRKQKLPELQINDIGATYVVANIVVPKHLMDRLTKTSGNSLVQKTLGLNGDATLIAFRLISIEQEQNYENKNNSDELHYRTTIAYFYSSELDNDETEKIKVDDNNPASVVEHVKNMIRKLRPENEMTNILLELWDLAPKAVPKESENYPFKTYNPIQRRQIRDINPLTINSWTSSRVTLIGDAAHAMSPLLGLGTTHAIQDAEALSQALFNYSPENYISCIKEYENKIDATINHITPVGYFGLIIRNSVLKTTNFLMKVRDLVMNII</sequence>
<dbReference type="Gene3D" id="3.50.50.60">
    <property type="entry name" value="FAD/NAD(P)-binding domain"/>
    <property type="match status" value="2"/>
</dbReference>
<dbReference type="InterPro" id="IPR036188">
    <property type="entry name" value="FAD/NAD-bd_sf"/>
</dbReference>